<dbReference type="Pfam" id="PF18911">
    <property type="entry name" value="PKD_4"/>
    <property type="match status" value="1"/>
</dbReference>
<dbReference type="InterPro" id="IPR000209">
    <property type="entry name" value="Peptidase_S8/S53_dom"/>
</dbReference>
<feature type="active site" description="Charge relay system" evidence="5">
    <location>
        <position position="193"/>
    </location>
</feature>
<evidence type="ECO:0000256" key="5">
    <source>
        <dbReference type="PROSITE-ProRule" id="PRU01240"/>
    </source>
</evidence>
<dbReference type="AlphaFoldDB" id="A0A1H3WE27"/>
<feature type="chain" id="PRO_5011462076" evidence="7">
    <location>
        <begin position="25"/>
        <end position="727"/>
    </location>
</feature>
<evidence type="ECO:0000256" key="2">
    <source>
        <dbReference type="ARBA" id="ARBA00022670"/>
    </source>
</evidence>
<dbReference type="RefSeq" id="WP_170833108.1">
    <property type="nucleotide sequence ID" value="NZ_FNQO01000001.1"/>
</dbReference>
<organism evidence="9 10">
    <name type="scientific">Microbulbifer marinus</name>
    <dbReference type="NCBI Taxonomy" id="658218"/>
    <lineage>
        <taxon>Bacteria</taxon>
        <taxon>Pseudomonadati</taxon>
        <taxon>Pseudomonadota</taxon>
        <taxon>Gammaproteobacteria</taxon>
        <taxon>Cellvibrionales</taxon>
        <taxon>Microbulbiferaceae</taxon>
        <taxon>Microbulbifer</taxon>
    </lineage>
</organism>
<dbReference type="InterPro" id="IPR022409">
    <property type="entry name" value="PKD/Chitinase_dom"/>
</dbReference>
<dbReference type="InterPro" id="IPR036852">
    <property type="entry name" value="Peptidase_S8/S53_dom_sf"/>
</dbReference>
<dbReference type="Gene3D" id="3.40.50.200">
    <property type="entry name" value="Peptidase S8/S53 domain"/>
    <property type="match status" value="1"/>
</dbReference>
<dbReference type="GO" id="GO:0004252">
    <property type="term" value="F:serine-type endopeptidase activity"/>
    <property type="evidence" value="ECO:0007669"/>
    <property type="project" value="UniProtKB-UniRule"/>
</dbReference>
<dbReference type="PROSITE" id="PS00138">
    <property type="entry name" value="SUBTILASE_SER"/>
    <property type="match status" value="1"/>
</dbReference>
<feature type="active site" description="Charge relay system" evidence="5">
    <location>
        <position position="238"/>
    </location>
</feature>
<accession>A0A1H3WE27</accession>
<name>A0A1H3WE27_9GAMM</name>
<feature type="region of interest" description="Disordered" evidence="6">
    <location>
        <begin position="695"/>
        <end position="727"/>
    </location>
</feature>
<evidence type="ECO:0000313" key="9">
    <source>
        <dbReference type="EMBL" id="SDZ85220.1"/>
    </source>
</evidence>
<dbReference type="Pfam" id="PF18998">
    <property type="entry name" value="Flg_new_2"/>
    <property type="match status" value="1"/>
</dbReference>
<dbReference type="InterPro" id="IPR023828">
    <property type="entry name" value="Peptidase_S8_Ser-AS"/>
</dbReference>
<feature type="domain" description="PKD" evidence="8">
    <location>
        <begin position="615"/>
        <end position="696"/>
    </location>
</feature>
<proteinExistence type="inferred from homology"/>
<dbReference type="PANTHER" id="PTHR43806">
    <property type="entry name" value="PEPTIDASE S8"/>
    <property type="match status" value="1"/>
</dbReference>
<dbReference type="SUPFAM" id="SSF49299">
    <property type="entry name" value="PKD domain"/>
    <property type="match status" value="1"/>
</dbReference>
<dbReference type="InterPro" id="IPR000601">
    <property type="entry name" value="PKD_dom"/>
</dbReference>
<protein>
    <submittedName>
        <fullName evidence="9">PKD domain-containing protein</fullName>
    </submittedName>
</protein>
<evidence type="ECO:0000259" key="8">
    <source>
        <dbReference type="PROSITE" id="PS50093"/>
    </source>
</evidence>
<dbReference type="PRINTS" id="PR00723">
    <property type="entry name" value="SUBTILISIN"/>
</dbReference>
<dbReference type="InterPro" id="IPR015500">
    <property type="entry name" value="Peptidase_S8_subtilisin-rel"/>
</dbReference>
<dbReference type="InterPro" id="IPR044060">
    <property type="entry name" value="Bacterial_rp_domain"/>
</dbReference>
<gene>
    <name evidence="9" type="ORF">SAMN05216562_0769</name>
</gene>
<keyword evidence="2 5" id="KW-0645">Protease</keyword>
<evidence type="ECO:0000256" key="1">
    <source>
        <dbReference type="ARBA" id="ARBA00011073"/>
    </source>
</evidence>
<keyword evidence="4 5" id="KW-0720">Serine protease</keyword>
<keyword evidence="10" id="KW-1185">Reference proteome</keyword>
<dbReference type="Pfam" id="PF00082">
    <property type="entry name" value="Peptidase_S8"/>
    <property type="match status" value="1"/>
</dbReference>
<evidence type="ECO:0000313" key="10">
    <source>
        <dbReference type="Proteomes" id="UP000198658"/>
    </source>
</evidence>
<dbReference type="Gene3D" id="2.60.40.10">
    <property type="entry name" value="Immunoglobulins"/>
    <property type="match status" value="1"/>
</dbReference>
<dbReference type="PANTHER" id="PTHR43806:SF11">
    <property type="entry name" value="CEREVISIN-RELATED"/>
    <property type="match status" value="1"/>
</dbReference>
<dbReference type="InterPro" id="IPR022398">
    <property type="entry name" value="Peptidase_S8_His-AS"/>
</dbReference>
<dbReference type="PROSITE" id="PS50093">
    <property type="entry name" value="PKD"/>
    <property type="match status" value="1"/>
</dbReference>
<comment type="similarity">
    <text evidence="1 5">Belongs to the peptidase S8 family.</text>
</comment>
<dbReference type="PROSITE" id="PS51892">
    <property type="entry name" value="SUBTILASE"/>
    <property type="match status" value="1"/>
</dbReference>
<dbReference type="InterPro" id="IPR050131">
    <property type="entry name" value="Peptidase_S8_subtilisin-like"/>
</dbReference>
<dbReference type="EMBL" id="FNQO01000001">
    <property type="protein sequence ID" value="SDZ85220.1"/>
    <property type="molecule type" value="Genomic_DNA"/>
</dbReference>
<dbReference type="SMART" id="SM00089">
    <property type="entry name" value="PKD"/>
    <property type="match status" value="1"/>
</dbReference>
<dbReference type="InterPro" id="IPR035986">
    <property type="entry name" value="PKD_dom_sf"/>
</dbReference>
<dbReference type="SUPFAM" id="SSF52743">
    <property type="entry name" value="Subtilisin-like"/>
    <property type="match status" value="1"/>
</dbReference>
<evidence type="ECO:0000256" key="7">
    <source>
        <dbReference type="SAM" id="SignalP"/>
    </source>
</evidence>
<dbReference type="Proteomes" id="UP000198658">
    <property type="component" value="Unassembled WGS sequence"/>
</dbReference>
<dbReference type="PROSITE" id="PS00137">
    <property type="entry name" value="SUBTILASE_HIS"/>
    <property type="match status" value="1"/>
</dbReference>
<dbReference type="Pfam" id="PF22148">
    <property type="entry name" value="Fervidolysin_NPro-like"/>
    <property type="match status" value="1"/>
</dbReference>
<evidence type="ECO:0000256" key="4">
    <source>
        <dbReference type="ARBA" id="ARBA00022825"/>
    </source>
</evidence>
<feature type="signal peptide" evidence="7">
    <location>
        <begin position="1"/>
        <end position="24"/>
    </location>
</feature>
<evidence type="ECO:0000256" key="6">
    <source>
        <dbReference type="SAM" id="MobiDB-lite"/>
    </source>
</evidence>
<reference evidence="10" key="1">
    <citation type="submission" date="2016-10" db="EMBL/GenBank/DDBJ databases">
        <authorList>
            <person name="Varghese N."/>
            <person name="Submissions S."/>
        </authorList>
    </citation>
    <scope>NUCLEOTIDE SEQUENCE [LARGE SCALE GENOMIC DNA]</scope>
    <source>
        <strain evidence="10">CGMCC 1.10657</strain>
    </source>
</reference>
<evidence type="ECO:0000256" key="3">
    <source>
        <dbReference type="ARBA" id="ARBA00022801"/>
    </source>
</evidence>
<keyword evidence="7" id="KW-0732">Signal</keyword>
<dbReference type="CDD" id="cd00146">
    <property type="entry name" value="PKD"/>
    <property type="match status" value="1"/>
</dbReference>
<sequence>MHSTRTATLLLALWLTTLANLSFAAPFALPLSNAPRFAPDKVLVKFQPGTASSEIAAAHSQAGGRLLKTIDAIGVQVVGVPAGTVPDKVALYRRNPNVAYVEPDYYRLMVVPKEEPGPTPAGGSDYFTEQWYLNNTGQQHTKVVYDIFGTPSLETTQGTSGADINGPEAWDIAKGLAASNGADNSAPKIAVLDSGVDCGTVELQSKCIEQMNFVGLNPGFFGLDPCSDTNPACDNFGHGTFVASEAAAATDNGEGIAGVGWNTRVGAYKVCYMELVTDGINVFQVGLCPLSASAEAITVAATDQHDAQGQLVRSQYHIITMSYGSDLIEEDGTLLPSSPPNTECDAVLYAWNRGTLLVAGAGNNGDTSRFYPAACTDAPATGDGQSTVMAVAASDHNDNRASFSTYSLDGDDWVSLSAPGESILGVLPDAQCSLAAGTDTCVNWWDGTSMATPLVAGAASLVWSQLYQNGVDGLPAPASCTVDGIPCNRVVRNRLETSADKVGASGADMTQWTRHGRLNVAAALSSQPAISHLLSVGTAGDGSGAVASGAGGIDCGSDCTESYPELTSVSLTASADVDSSFVGWSGDCSGTADTVSVTMDSDKNCVATFDQNPAADSPPTAAFTFSCSALQCDFDGNSSSDDDAVVSFEWNFGDGTPTATGARVSYTFGTAGSYPVTLTVTDSSNQSDDVATTIQIKSKGKTKGGSGNDSDGDGNSCPRGKAAQGKC</sequence>
<dbReference type="STRING" id="658218.SAMN05216562_0769"/>
<dbReference type="InterPro" id="IPR013783">
    <property type="entry name" value="Ig-like_fold"/>
</dbReference>
<dbReference type="InterPro" id="IPR054399">
    <property type="entry name" value="Fervidolysin-like_N_prodom"/>
</dbReference>
<feature type="active site" description="Charge relay system" evidence="5">
    <location>
        <position position="449"/>
    </location>
</feature>
<keyword evidence="3 5" id="KW-0378">Hydrolase</keyword>
<dbReference type="GO" id="GO:0006508">
    <property type="term" value="P:proteolysis"/>
    <property type="evidence" value="ECO:0007669"/>
    <property type="project" value="UniProtKB-KW"/>
</dbReference>